<dbReference type="EMBL" id="BNJG01000002">
    <property type="protein sequence ID" value="GHO56443.1"/>
    <property type="molecule type" value="Genomic_DNA"/>
</dbReference>
<evidence type="ECO:0000313" key="1">
    <source>
        <dbReference type="EMBL" id="GHO56443.1"/>
    </source>
</evidence>
<keyword evidence="2" id="KW-1185">Reference proteome</keyword>
<accession>A0ABQ3UUK3</accession>
<gene>
    <name evidence="1" type="ORF">KSB_49180</name>
</gene>
<name>A0ABQ3UUK3_9CHLR</name>
<sequence length="69" mass="7796">MVCLCGLCVFLARVPAVWQADMYELFQGDPTGHLMIQYFWTPGPVDVFEAGALTRDLPGIVEHAFHEER</sequence>
<dbReference type="Proteomes" id="UP000654345">
    <property type="component" value="Unassembled WGS sequence"/>
</dbReference>
<comment type="caution">
    <text evidence="1">The sequence shown here is derived from an EMBL/GenBank/DDBJ whole genome shotgun (WGS) entry which is preliminary data.</text>
</comment>
<proteinExistence type="predicted"/>
<evidence type="ECO:0000313" key="2">
    <source>
        <dbReference type="Proteomes" id="UP000654345"/>
    </source>
</evidence>
<organism evidence="1 2">
    <name type="scientific">Ktedonobacter robiniae</name>
    <dbReference type="NCBI Taxonomy" id="2778365"/>
    <lineage>
        <taxon>Bacteria</taxon>
        <taxon>Bacillati</taxon>
        <taxon>Chloroflexota</taxon>
        <taxon>Ktedonobacteria</taxon>
        <taxon>Ktedonobacterales</taxon>
        <taxon>Ktedonobacteraceae</taxon>
        <taxon>Ktedonobacter</taxon>
    </lineage>
</organism>
<reference evidence="1 2" key="1">
    <citation type="journal article" date="2021" name="Int. J. Syst. Evol. Microbiol.">
        <title>Reticulibacter mediterranei gen. nov., sp. nov., within the new family Reticulibacteraceae fam. nov., and Ktedonospora formicarum gen. nov., sp. nov., Ktedonobacter robiniae sp. nov., Dictyobacter formicarum sp. nov. and Dictyobacter arantiisoli sp. nov., belonging to the class Ktedonobacteria.</title>
        <authorList>
            <person name="Yabe S."/>
            <person name="Zheng Y."/>
            <person name="Wang C.M."/>
            <person name="Sakai Y."/>
            <person name="Abe K."/>
            <person name="Yokota A."/>
            <person name="Donadio S."/>
            <person name="Cavaletti L."/>
            <person name="Monciardini P."/>
        </authorList>
    </citation>
    <scope>NUCLEOTIDE SEQUENCE [LARGE SCALE GENOMIC DNA]</scope>
    <source>
        <strain evidence="1 2">SOSP1-30</strain>
    </source>
</reference>
<protein>
    <submittedName>
        <fullName evidence="1">Uncharacterized protein</fullName>
    </submittedName>
</protein>